<protein>
    <submittedName>
        <fullName evidence="1">Uncharacterized protein</fullName>
    </submittedName>
</protein>
<evidence type="ECO:0000313" key="2">
    <source>
        <dbReference type="Proteomes" id="UP000239549"/>
    </source>
</evidence>
<dbReference type="EMBL" id="BFAV01000157">
    <property type="protein sequence ID" value="GBF35209.1"/>
    <property type="molecule type" value="Genomic_DNA"/>
</dbReference>
<gene>
    <name evidence="1" type="ORF">DCCM_4332</name>
</gene>
<accession>A0A2L2XFT0</accession>
<dbReference type="Proteomes" id="UP000239549">
    <property type="component" value="Unassembled WGS sequence"/>
</dbReference>
<proteinExistence type="predicted"/>
<comment type="caution">
    <text evidence="1">The sequence shown here is derived from an EMBL/GenBank/DDBJ whole genome shotgun (WGS) entry which is preliminary data.</text>
</comment>
<keyword evidence="2" id="KW-1185">Reference proteome</keyword>
<sequence length="41" mass="4589">MLTFFIHRPPDLGGIYLLMPKKAIINTDTNVHIETVGDVHA</sequence>
<evidence type="ECO:0000313" key="1">
    <source>
        <dbReference type="EMBL" id="GBF35209.1"/>
    </source>
</evidence>
<reference evidence="2" key="1">
    <citation type="submission" date="2018-02" db="EMBL/GenBank/DDBJ databases">
        <title>Genome sequence of Desulfocucumis palustris strain NAW-5.</title>
        <authorList>
            <person name="Watanabe M."/>
            <person name="Kojima H."/>
            <person name="Fukui M."/>
        </authorList>
    </citation>
    <scope>NUCLEOTIDE SEQUENCE [LARGE SCALE GENOMIC DNA]</scope>
    <source>
        <strain evidence="2">NAW-5</strain>
    </source>
</reference>
<name>A0A2L2XFT0_9FIRM</name>
<dbReference type="AlphaFoldDB" id="A0A2L2XFT0"/>
<organism evidence="1 2">
    <name type="scientific">Desulfocucumis palustris</name>
    <dbReference type="NCBI Taxonomy" id="1898651"/>
    <lineage>
        <taxon>Bacteria</taxon>
        <taxon>Bacillati</taxon>
        <taxon>Bacillota</taxon>
        <taxon>Clostridia</taxon>
        <taxon>Eubacteriales</taxon>
        <taxon>Desulfocucumaceae</taxon>
        <taxon>Desulfocucumis</taxon>
    </lineage>
</organism>